<keyword evidence="6" id="KW-1185">Reference proteome</keyword>
<keyword evidence="1" id="KW-0677">Repeat</keyword>
<dbReference type="PROSITE" id="PS50088">
    <property type="entry name" value="ANK_REPEAT"/>
    <property type="match status" value="2"/>
</dbReference>
<dbReference type="InterPro" id="IPR036770">
    <property type="entry name" value="Ankyrin_rpt-contain_sf"/>
</dbReference>
<dbReference type="AlphaFoldDB" id="A0A835XNS7"/>
<sequence>MALLPALPLEQQRSASDFSRCSLAYDRVPTMALASELAERLRSAVAFGADAPTLARLLADGADPNSADAASGETSLHRAAARGSPAIVHLLLTAGSNPHALDSLGRTPLFHASHGGHLSAAQTLLVHGAQLFPDVQTPTSAPPASASSCSASAQASSPEVSDDAFLALRTKCPLAAAAAAARWPLVAALLSALPRHFARLPSALRSLRFLVWALASHKAFPRDVIAALPSRLPSCVLDAVRPAHLASTPLVLAAGNDQQLLMNWLLQQGADPELGAPLLLCAGRFCHGSRTCCVNTLLRRGARPHVAWSDSPALLPLHLAAAGDCFTHVHVLCAYGADVEGEAARVRKDLFSPPDWEAHLDELISSNRNLLTTAGCEQLCVCGQDCARRGLWALEAEAEEGSGEAKPAAAGAGGNSCFNRTPADDAWYRIHREQMEQLQDVSELAACRKGVEDLWRYGCSAVEASLGGPAALTAEHCLRPAAVLAAMQDVAGGWLAAAIRCRQQRLLRLDLYDKAVAAGRDLLARKRVAALAALGGAGIRNACGAGEAAAPDRQPQQQEEADGDAEVAGEAQGPAEARERRSVRPTLGGGSGRAAAEGLVAELKIEILALAGLAPPGVEARLVSSAVRAACGCIGCHS</sequence>
<feature type="repeat" description="ANK" evidence="3">
    <location>
        <begin position="104"/>
        <end position="131"/>
    </location>
</feature>
<dbReference type="Proteomes" id="UP000612055">
    <property type="component" value="Unassembled WGS sequence"/>
</dbReference>
<dbReference type="OrthoDB" id="544986at2759"/>
<gene>
    <name evidence="5" type="ORF">HYH03_017652</name>
</gene>
<organism evidence="5 6">
    <name type="scientific">Edaphochlamys debaryana</name>
    <dbReference type="NCBI Taxonomy" id="47281"/>
    <lineage>
        <taxon>Eukaryota</taxon>
        <taxon>Viridiplantae</taxon>
        <taxon>Chlorophyta</taxon>
        <taxon>core chlorophytes</taxon>
        <taxon>Chlorophyceae</taxon>
        <taxon>CS clade</taxon>
        <taxon>Chlamydomonadales</taxon>
        <taxon>Chlamydomonadales incertae sedis</taxon>
        <taxon>Edaphochlamys</taxon>
    </lineage>
</organism>
<dbReference type="EMBL" id="JAEHOE010000175">
    <property type="protein sequence ID" value="KAG2483469.1"/>
    <property type="molecule type" value="Genomic_DNA"/>
</dbReference>
<evidence type="ECO:0000256" key="3">
    <source>
        <dbReference type="PROSITE-ProRule" id="PRU00023"/>
    </source>
</evidence>
<comment type="caution">
    <text evidence="5">The sequence shown here is derived from an EMBL/GenBank/DDBJ whole genome shotgun (WGS) entry which is preliminary data.</text>
</comment>
<feature type="repeat" description="ANK" evidence="3">
    <location>
        <begin position="71"/>
        <end position="103"/>
    </location>
</feature>
<reference evidence="5" key="1">
    <citation type="journal article" date="2020" name="bioRxiv">
        <title>Comparative genomics of Chlamydomonas.</title>
        <authorList>
            <person name="Craig R.J."/>
            <person name="Hasan A.R."/>
            <person name="Ness R.W."/>
            <person name="Keightley P.D."/>
        </authorList>
    </citation>
    <scope>NUCLEOTIDE SEQUENCE</scope>
    <source>
        <strain evidence="5">CCAP 11/70</strain>
    </source>
</reference>
<dbReference type="PANTHER" id="PTHR24201:SF15">
    <property type="entry name" value="ANKYRIN REPEAT DOMAIN-CONTAINING PROTEIN 66"/>
    <property type="match status" value="1"/>
</dbReference>
<evidence type="ECO:0000313" key="5">
    <source>
        <dbReference type="EMBL" id="KAG2483469.1"/>
    </source>
</evidence>
<dbReference type="InterPro" id="IPR050776">
    <property type="entry name" value="Ank_Repeat/CDKN_Inhibitor"/>
</dbReference>
<dbReference type="SUPFAM" id="SSF48403">
    <property type="entry name" value="Ankyrin repeat"/>
    <property type="match status" value="1"/>
</dbReference>
<dbReference type="Gene3D" id="1.25.40.20">
    <property type="entry name" value="Ankyrin repeat-containing domain"/>
    <property type="match status" value="2"/>
</dbReference>
<dbReference type="PANTHER" id="PTHR24201">
    <property type="entry name" value="ANK_REP_REGION DOMAIN-CONTAINING PROTEIN"/>
    <property type="match status" value="1"/>
</dbReference>
<name>A0A835XNS7_9CHLO</name>
<protein>
    <submittedName>
        <fullName evidence="5">Uncharacterized protein</fullName>
    </submittedName>
</protein>
<dbReference type="Pfam" id="PF12796">
    <property type="entry name" value="Ank_2"/>
    <property type="match status" value="1"/>
</dbReference>
<evidence type="ECO:0000256" key="4">
    <source>
        <dbReference type="SAM" id="MobiDB-lite"/>
    </source>
</evidence>
<dbReference type="InterPro" id="IPR002110">
    <property type="entry name" value="Ankyrin_rpt"/>
</dbReference>
<dbReference type="SMART" id="SM00248">
    <property type="entry name" value="ANK"/>
    <property type="match status" value="4"/>
</dbReference>
<keyword evidence="2 3" id="KW-0040">ANK repeat</keyword>
<feature type="region of interest" description="Disordered" evidence="4">
    <location>
        <begin position="546"/>
        <end position="593"/>
    </location>
</feature>
<accession>A0A835XNS7</accession>
<evidence type="ECO:0000256" key="1">
    <source>
        <dbReference type="ARBA" id="ARBA00022737"/>
    </source>
</evidence>
<proteinExistence type="predicted"/>
<evidence type="ECO:0000256" key="2">
    <source>
        <dbReference type="ARBA" id="ARBA00023043"/>
    </source>
</evidence>
<evidence type="ECO:0000313" key="6">
    <source>
        <dbReference type="Proteomes" id="UP000612055"/>
    </source>
</evidence>
<dbReference type="PROSITE" id="PS50297">
    <property type="entry name" value="ANK_REP_REGION"/>
    <property type="match status" value="2"/>
</dbReference>